<feature type="region of interest" description="Disordered" evidence="1">
    <location>
        <begin position="63"/>
        <end position="131"/>
    </location>
</feature>
<proteinExistence type="predicted"/>
<evidence type="ECO:0000256" key="1">
    <source>
        <dbReference type="SAM" id="MobiDB-lite"/>
    </source>
</evidence>
<evidence type="ECO:0000313" key="3">
    <source>
        <dbReference type="Proteomes" id="UP000199150"/>
    </source>
</evidence>
<dbReference type="AlphaFoldDB" id="A0A1G4QVV8"/>
<feature type="region of interest" description="Disordered" evidence="1">
    <location>
        <begin position="1"/>
        <end position="20"/>
    </location>
</feature>
<sequence>MPMTQTHTQTQAHPHRPDVRRRAERLISALDATPAPQTLPDIMRAAGTLMVIDRLLSQLWKTPPVKSGRQPMAEPVDVAPTVPDDAPSPDIATTPPLNRRQRWLQAAQERNTRSNGKSFIRRETSSFPLSP</sequence>
<gene>
    <name evidence="2" type="ORF">SAMN02927928_1567</name>
</gene>
<accession>A0A1G4QVV8</accession>
<reference evidence="3" key="1">
    <citation type="submission" date="2016-10" db="EMBL/GenBank/DDBJ databases">
        <authorList>
            <person name="Varghese N."/>
            <person name="Submissions S."/>
        </authorList>
    </citation>
    <scope>NUCLEOTIDE SEQUENCE [LARGE SCALE GENOMIC DNA]</scope>
    <source>
        <strain evidence="3">CGMCC 1.3431</strain>
    </source>
</reference>
<evidence type="ECO:0000313" key="2">
    <source>
        <dbReference type="EMBL" id="SCW48780.1"/>
    </source>
</evidence>
<name>A0A1G4QVV8_9CAUL</name>
<organism evidence="2 3">
    <name type="scientific">Asticcacaulis taihuensis</name>
    <dbReference type="NCBI Taxonomy" id="260084"/>
    <lineage>
        <taxon>Bacteria</taxon>
        <taxon>Pseudomonadati</taxon>
        <taxon>Pseudomonadota</taxon>
        <taxon>Alphaproteobacteria</taxon>
        <taxon>Caulobacterales</taxon>
        <taxon>Caulobacteraceae</taxon>
        <taxon>Asticcacaulis</taxon>
    </lineage>
</organism>
<protein>
    <submittedName>
        <fullName evidence="2">Uncharacterized protein</fullName>
    </submittedName>
</protein>
<keyword evidence="3" id="KW-1185">Reference proteome</keyword>
<feature type="compositionally biased region" description="Low complexity" evidence="1">
    <location>
        <begin position="1"/>
        <end position="12"/>
    </location>
</feature>
<dbReference type="EMBL" id="FMTS01000001">
    <property type="protein sequence ID" value="SCW48780.1"/>
    <property type="molecule type" value="Genomic_DNA"/>
</dbReference>
<dbReference type="Proteomes" id="UP000199150">
    <property type="component" value="Unassembled WGS sequence"/>
</dbReference>